<dbReference type="Gene3D" id="3.90.190.10">
    <property type="entry name" value="Protein tyrosine phosphatase superfamily"/>
    <property type="match status" value="1"/>
</dbReference>
<dbReference type="InterPro" id="IPR029021">
    <property type="entry name" value="Prot-tyrosine_phosphatase-like"/>
</dbReference>
<proteinExistence type="inferred from homology"/>
<dbReference type="GO" id="GO:0004721">
    <property type="term" value="F:phosphoprotein phosphatase activity"/>
    <property type="evidence" value="ECO:0007669"/>
    <property type="project" value="InterPro"/>
</dbReference>
<dbReference type="PANTHER" id="PTHR31126">
    <property type="entry name" value="TYROSINE-PROTEIN PHOSPHATASE"/>
    <property type="match status" value="1"/>
</dbReference>
<feature type="domain" description="Tyrosine specific protein phosphatases" evidence="2">
    <location>
        <begin position="121"/>
        <end position="169"/>
    </location>
</feature>
<keyword evidence="4" id="KW-1185">Reference proteome</keyword>
<name>A0A2M8IYB1_9RHOB</name>
<dbReference type="PANTHER" id="PTHR31126:SF1">
    <property type="entry name" value="TYROSINE SPECIFIC PROTEIN PHOSPHATASES DOMAIN-CONTAINING PROTEIN"/>
    <property type="match status" value="1"/>
</dbReference>
<comment type="caution">
    <text evidence="3">The sequence shown here is derived from an EMBL/GenBank/DDBJ whole genome shotgun (WGS) entry which is preliminary data.</text>
</comment>
<evidence type="ECO:0000259" key="2">
    <source>
        <dbReference type="PROSITE" id="PS50056"/>
    </source>
</evidence>
<evidence type="ECO:0000313" key="4">
    <source>
        <dbReference type="Proteomes" id="UP000231553"/>
    </source>
</evidence>
<evidence type="ECO:0000313" key="3">
    <source>
        <dbReference type="EMBL" id="PJE35529.1"/>
    </source>
</evidence>
<dbReference type="OrthoDB" id="9814896at2"/>
<evidence type="ECO:0000256" key="1">
    <source>
        <dbReference type="ARBA" id="ARBA00009580"/>
    </source>
</evidence>
<dbReference type="AlphaFoldDB" id="A0A2M8IYB1"/>
<dbReference type="SUPFAM" id="SSF52799">
    <property type="entry name" value="(Phosphotyrosine protein) phosphatases II"/>
    <property type="match status" value="1"/>
</dbReference>
<sequence>MSEASTARKLQLDGVHNIRDLGGLLRDDRRTTRRGRAYRACGMDGLSAAGEAALLRTGVDHVIDLRSPAEVAAIPGPFHTHPGRREVSLFEGLAPLAQCLRQAPQAGLANRYILALKQAPAQFARVFRLIAQPGDRPVLFHCTAGKDRTGLIAALLLALNQVEYEQIVQDYAATATLGADLLARLRARALLRGDEPALVEQALRSDAATMAQVLTWIDSHHGSVAGYLSATGLDADSLDRLARML</sequence>
<comment type="similarity">
    <text evidence="1">Belongs to the protein-tyrosine phosphatase family.</text>
</comment>
<dbReference type="InterPro" id="IPR016130">
    <property type="entry name" value="Tyr_Pase_AS"/>
</dbReference>
<protein>
    <submittedName>
        <fullName evidence="3">Protein-tyrosine-phosphatase</fullName>
    </submittedName>
</protein>
<dbReference type="Pfam" id="PF13350">
    <property type="entry name" value="Y_phosphatase3"/>
    <property type="match status" value="1"/>
</dbReference>
<dbReference type="EMBL" id="PGTB01000086">
    <property type="protein sequence ID" value="PJE35529.1"/>
    <property type="molecule type" value="Genomic_DNA"/>
</dbReference>
<organism evidence="3 4">
    <name type="scientific">Pseudooceanicola lipolyticus</name>
    <dbReference type="NCBI Taxonomy" id="2029104"/>
    <lineage>
        <taxon>Bacteria</taxon>
        <taxon>Pseudomonadati</taxon>
        <taxon>Pseudomonadota</taxon>
        <taxon>Alphaproteobacteria</taxon>
        <taxon>Rhodobacterales</taxon>
        <taxon>Paracoccaceae</taxon>
        <taxon>Pseudooceanicola</taxon>
    </lineage>
</organism>
<accession>A0A2M8IYB1</accession>
<gene>
    <name evidence="3" type="ORF">CVM52_16680</name>
</gene>
<dbReference type="Proteomes" id="UP000231553">
    <property type="component" value="Unassembled WGS sequence"/>
</dbReference>
<dbReference type="InterPro" id="IPR000387">
    <property type="entry name" value="Tyr_Pase_dom"/>
</dbReference>
<dbReference type="RefSeq" id="WP_100163604.1">
    <property type="nucleotide sequence ID" value="NZ_PGTB01000086.1"/>
</dbReference>
<dbReference type="InterPro" id="IPR026893">
    <property type="entry name" value="Tyr/Ser_Pase_IphP-type"/>
</dbReference>
<dbReference type="PROSITE" id="PS50056">
    <property type="entry name" value="TYR_PHOSPHATASE_2"/>
    <property type="match status" value="1"/>
</dbReference>
<reference evidence="3 4" key="1">
    <citation type="journal article" date="2018" name="Int. J. Syst. Evol. Microbiol.">
        <title>Pseudooceanicola lipolyticus sp. nov., a marine alphaproteobacterium, reclassification of Oceanicola flagellatus as Pseudooceanicola flagellatus comb. nov. and emended description of the genus Pseudooceanicola.</title>
        <authorList>
            <person name="Huang M.-M."/>
            <person name="Guo L.-L."/>
            <person name="Wu Y.-H."/>
            <person name="Lai Q.-L."/>
            <person name="Shao Z.-Z."/>
            <person name="Wang C.-S."/>
            <person name="Wu M."/>
            <person name="Xu X.-W."/>
        </authorList>
    </citation>
    <scope>NUCLEOTIDE SEQUENCE [LARGE SCALE GENOMIC DNA]</scope>
    <source>
        <strain evidence="3 4">157</strain>
    </source>
</reference>
<dbReference type="PROSITE" id="PS00383">
    <property type="entry name" value="TYR_PHOSPHATASE_1"/>
    <property type="match status" value="1"/>
</dbReference>